<comment type="similarity">
    <text evidence="1">Belongs to the small GTPase superfamily. Rab family.</text>
</comment>
<protein>
    <recommendedName>
        <fullName evidence="5">Ras-related protein Rab-24</fullName>
    </recommendedName>
</protein>
<dbReference type="PROSITE" id="PS51421">
    <property type="entry name" value="RAS"/>
    <property type="match status" value="1"/>
</dbReference>
<dbReference type="Pfam" id="PF00071">
    <property type="entry name" value="Ras"/>
    <property type="match status" value="1"/>
</dbReference>
<dbReference type="PROSITE" id="PS51419">
    <property type="entry name" value="RAB"/>
    <property type="match status" value="1"/>
</dbReference>
<dbReference type="GO" id="GO:0005525">
    <property type="term" value="F:GTP binding"/>
    <property type="evidence" value="ECO:0007669"/>
    <property type="project" value="InterPro"/>
</dbReference>
<dbReference type="Gene3D" id="3.40.50.300">
    <property type="entry name" value="P-loop containing nucleotide triphosphate hydrolases"/>
    <property type="match status" value="1"/>
</dbReference>
<dbReference type="InterPro" id="IPR027417">
    <property type="entry name" value="P-loop_NTPase"/>
</dbReference>
<evidence type="ECO:0000313" key="4">
    <source>
        <dbReference type="Proteomes" id="UP000639338"/>
    </source>
</evidence>
<dbReference type="InterPro" id="IPR005225">
    <property type="entry name" value="Small_GTP-bd"/>
</dbReference>
<dbReference type="EMBL" id="JACMRX010000004">
    <property type="protein sequence ID" value="KAF7991368.1"/>
    <property type="molecule type" value="Genomic_DNA"/>
</dbReference>
<dbReference type="AlphaFoldDB" id="A0A835CRM5"/>
<dbReference type="PANTHER" id="PTHR47978">
    <property type="match status" value="1"/>
</dbReference>
<keyword evidence="2" id="KW-0547">Nucleotide-binding</keyword>
<sequence>MTRVDFKVVLLGQSLVGKTSLIERFVNERFYENLAFKNTIGAAYTSKQINVDEKTLVLGIWDTAGSERYEAMVRIYYRGAKAAIVCYDVTDQSSFNKAKYWIRELRSIEEKCKIYLCATKKDLLNLGHDATPSLETVDNYAAGIQSKFFLTSSKTGEMIDEMFIEIGKDYLSDPENQTENGLVNIILSGKKNDSSGCCGGSLKQS</sequence>
<dbReference type="SMART" id="SM00175">
    <property type="entry name" value="RAB"/>
    <property type="match status" value="1"/>
</dbReference>
<name>A0A835CRM5_APHGI</name>
<dbReference type="FunFam" id="3.40.50.300:FF:001204">
    <property type="entry name" value="Small GTP-binding protein, putative"/>
    <property type="match status" value="1"/>
</dbReference>
<dbReference type="InterPro" id="IPR001806">
    <property type="entry name" value="Small_GTPase"/>
</dbReference>
<dbReference type="GO" id="GO:0003924">
    <property type="term" value="F:GTPase activity"/>
    <property type="evidence" value="ECO:0007669"/>
    <property type="project" value="InterPro"/>
</dbReference>
<dbReference type="OrthoDB" id="25896at2759"/>
<gene>
    <name evidence="3" type="ORF">HCN44_002930</name>
</gene>
<organism evidence="3 4">
    <name type="scientific">Aphidius gifuensis</name>
    <name type="common">Parasitoid wasp</name>
    <dbReference type="NCBI Taxonomy" id="684658"/>
    <lineage>
        <taxon>Eukaryota</taxon>
        <taxon>Metazoa</taxon>
        <taxon>Ecdysozoa</taxon>
        <taxon>Arthropoda</taxon>
        <taxon>Hexapoda</taxon>
        <taxon>Insecta</taxon>
        <taxon>Pterygota</taxon>
        <taxon>Neoptera</taxon>
        <taxon>Endopterygota</taxon>
        <taxon>Hymenoptera</taxon>
        <taxon>Apocrita</taxon>
        <taxon>Ichneumonoidea</taxon>
        <taxon>Braconidae</taxon>
        <taxon>Aphidiinae</taxon>
        <taxon>Aphidius</taxon>
    </lineage>
</organism>
<dbReference type="SMART" id="SM00173">
    <property type="entry name" value="RAS"/>
    <property type="match status" value="1"/>
</dbReference>
<evidence type="ECO:0008006" key="5">
    <source>
        <dbReference type="Google" id="ProtNLM"/>
    </source>
</evidence>
<proteinExistence type="inferred from homology"/>
<evidence type="ECO:0000313" key="3">
    <source>
        <dbReference type="EMBL" id="KAF7991368.1"/>
    </source>
</evidence>
<comment type="caution">
    <text evidence="3">The sequence shown here is derived from an EMBL/GenBank/DDBJ whole genome shotgun (WGS) entry which is preliminary data.</text>
</comment>
<dbReference type="SUPFAM" id="SSF52540">
    <property type="entry name" value="P-loop containing nucleoside triphosphate hydrolases"/>
    <property type="match status" value="1"/>
</dbReference>
<dbReference type="NCBIfam" id="TIGR00231">
    <property type="entry name" value="small_GTP"/>
    <property type="match status" value="1"/>
</dbReference>
<dbReference type="PRINTS" id="PR00449">
    <property type="entry name" value="RASTRNSFRMNG"/>
</dbReference>
<evidence type="ECO:0000256" key="1">
    <source>
        <dbReference type="ARBA" id="ARBA00006270"/>
    </source>
</evidence>
<reference evidence="3 4" key="1">
    <citation type="submission" date="2020-08" db="EMBL/GenBank/DDBJ databases">
        <title>Aphidius gifuensis genome sequencing and assembly.</title>
        <authorList>
            <person name="Du Z."/>
        </authorList>
    </citation>
    <scope>NUCLEOTIDE SEQUENCE [LARGE SCALE GENOMIC DNA]</scope>
    <source>
        <strain evidence="3">YNYX2018</strain>
        <tissue evidence="3">Adults</tissue>
    </source>
</reference>
<evidence type="ECO:0000256" key="2">
    <source>
        <dbReference type="ARBA" id="ARBA00022741"/>
    </source>
</evidence>
<dbReference type="Proteomes" id="UP000639338">
    <property type="component" value="Unassembled WGS sequence"/>
</dbReference>
<keyword evidence="4" id="KW-1185">Reference proteome</keyword>
<dbReference type="SMART" id="SM00174">
    <property type="entry name" value="RHO"/>
    <property type="match status" value="1"/>
</dbReference>
<accession>A0A835CRM5</accession>